<dbReference type="EMBL" id="MK503853">
    <property type="protein sequence ID" value="QFF90692.1"/>
    <property type="molecule type" value="Genomic_DNA"/>
</dbReference>
<name>A0A5P5X668_VIBPH</name>
<gene>
    <name evidence="3" type="primary">yjbG</name>
</gene>
<reference evidence="3" key="1">
    <citation type="submission" date="2019-02" db="EMBL/GenBank/DDBJ databases">
        <authorList>
            <person name="Pang Y."/>
        </authorList>
    </citation>
    <scope>NUCLEOTIDE SEQUENCE</scope>
    <source>
        <strain evidence="3">G2864</strain>
    </source>
</reference>
<evidence type="ECO:0000259" key="2">
    <source>
        <dbReference type="Pfam" id="PF06251"/>
    </source>
</evidence>
<sequence length="244" mass="27819">MKTLYSILLTTISTFSVNCFALNTEQAPLSIDLWQQGKTLNFSAPARLDTTILTAKANNLAIEYPLATTLFDESKQAQAEVSELKYSVLYSLIQQDLAAHPFYQFVQRQQFSKRVISSIDLDQIRLKDTKNPLLAGHFTLVAPKRNHKIWYIGNLNSVHSFHSLTGLSITDQQTQLKNMLGQEIQSPILIYPDGKVVESKIGYWLNEQFYLPPMTIVYVPFEHYATSDLDKNIVKLLTFLKMPQ</sequence>
<feature type="signal peptide" evidence="1">
    <location>
        <begin position="1"/>
        <end position="21"/>
    </location>
</feature>
<feature type="domain" description="Capsule biosynthesis GfcC-like C-terminal" evidence="2">
    <location>
        <begin position="166"/>
        <end position="238"/>
    </location>
</feature>
<dbReference type="InterPro" id="IPR010425">
    <property type="entry name" value="Caps_synth_GfcC-like_C"/>
</dbReference>
<dbReference type="Pfam" id="PF06251">
    <property type="entry name" value="Caps_syn_GfcC_C"/>
    <property type="match status" value="1"/>
</dbReference>
<evidence type="ECO:0000256" key="1">
    <source>
        <dbReference type="SAM" id="SignalP"/>
    </source>
</evidence>
<dbReference type="AlphaFoldDB" id="A0A5P5X668"/>
<accession>A0A5P5X668</accession>
<proteinExistence type="predicted"/>
<feature type="chain" id="PRO_5024397047" evidence="1">
    <location>
        <begin position="22"/>
        <end position="244"/>
    </location>
</feature>
<keyword evidence="1" id="KW-0732">Signal</keyword>
<organism evidence="3">
    <name type="scientific">Vibrio parahaemolyticus</name>
    <dbReference type="NCBI Taxonomy" id="670"/>
    <lineage>
        <taxon>Bacteria</taxon>
        <taxon>Pseudomonadati</taxon>
        <taxon>Pseudomonadota</taxon>
        <taxon>Gammaproteobacteria</taxon>
        <taxon>Vibrionales</taxon>
        <taxon>Vibrionaceae</taxon>
        <taxon>Vibrio</taxon>
    </lineage>
</organism>
<protein>
    <submittedName>
        <fullName evidence="3">YjbG</fullName>
    </submittedName>
</protein>
<evidence type="ECO:0000313" key="3">
    <source>
        <dbReference type="EMBL" id="QFF90692.1"/>
    </source>
</evidence>